<protein>
    <submittedName>
        <fullName evidence="4">AcrR family transcriptional regulator</fullName>
    </submittedName>
</protein>
<dbReference type="InterPro" id="IPR009057">
    <property type="entry name" value="Homeodomain-like_sf"/>
</dbReference>
<organism evidence="4 5">
    <name type="scientific">Pseudochelatococcus contaminans</name>
    <dbReference type="NCBI Taxonomy" id="1538103"/>
    <lineage>
        <taxon>Bacteria</taxon>
        <taxon>Pseudomonadati</taxon>
        <taxon>Pseudomonadota</taxon>
        <taxon>Alphaproteobacteria</taxon>
        <taxon>Hyphomicrobiales</taxon>
        <taxon>Chelatococcaceae</taxon>
        <taxon>Pseudochelatococcus</taxon>
    </lineage>
</organism>
<feature type="DNA-binding region" description="H-T-H motif" evidence="2">
    <location>
        <begin position="35"/>
        <end position="54"/>
    </location>
</feature>
<dbReference type="Gene3D" id="1.10.357.10">
    <property type="entry name" value="Tetracycline Repressor, domain 2"/>
    <property type="match status" value="1"/>
</dbReference>
<reference evidence="4 5" key="1">
    <citation type="submission" date="2020-08" db="EMBL/GenBank/DDBJ databases">
        <title>Genomic Encyclopedia of Type Strains, Phase IV (KMG-IV): sequencing the most valuable type-strain genomes for metagenomic binning, comparative biology and taxonomic classification.</title>
        <authorList>
            <person name="Goeker M."/>
        </authorList>
    </citation>
    <scope>NUCLEOTIDE SEQUENCE [LARGE SCALE GENOMIC DNA]</scope>
    <source>
        <strain evidence="4 5">DSM 28760</strain>
    </source>
</reference>
<comment type="caution">
    <text evidence="4">The sequence shown here is derived from an EMBL/GenBank/DDBJ whole genome shotgun (WGS) entry which is preliminary data.</text>
</comment>
<dbReference type="InterPro" id="IPR036271">
    <property type="entry name" value="Tet_transcr_reg_TetR-rel_C_sf"/>
</dbReference>
<name>A0A7W5Z4J2_9HYPH</name>
<evidence type="ECO:0000259" key="3">
    <source>
        <dbReference type="PROSITE" id="PS50977"/>
    </source>
</evidence>
<dbReference type="Pfam" id="PF00440">
    <property type="entry name" value="TetR_N"/>
    <property type="match status" value="1"/>
</dbReference>
<dbReference type="Pfam" id="PF17920">
    <property type="entry name" value="TetR_C_16"/>
    <property type="match status" value="1"/>
</dbReference>
<accession>A0A7W5Z4J2</accession>
<dbReference type="SUPFAM" id="SSF46689">
    <property type="entry name" value="Homeodomain-like"/>
    <property type="match status" value="1"/>
</dbReference>
<evidence type="ECO:0000313" key="5">
    <source>
        <dbReference type="Proteomes" id="UP000537592"/>
    </source>
</evidence>
<gene>
    <name evidence="4" type="ORF">FHS81_001818</name>
</gene>
<dbReference type="AlphaFoldDB" id="A0A7W5Z4J2"/>
<dbReference type="InterPro" id="IPR050109">
    <property type="entry name" value="HTH-type_TetR-like_transc_reg"/>
</dbReference>
<evidence type="ECO:0000256" key="2">
    <source>
        <dbReference type="PROSITE-ProRule" id="PRU00335"/>
    </source>
</evidence>
<dbReference type="Proteomes" id="UP000537592">
    <property type="component" value="Unassembled WGS sequence"/>
</dbReference>
<evidence type="ECO:0000256" key="1">
    <source>
        <dbReference type="ARBA" id="ARBA00023125"/>
    </source>
</evidence>
<feature type="domain" description="HTH tetR-type" evidence="3">
    <location>
        <begin position="12"/>
        <end position="72"/>
    </location>
</feature>
<evidence type="ECO:0000313" key="4">
    <source>
        <dbReference type="EMBL" id="MBB3809730.1"/>
    </source>
</evidence>
<dbReference type="PROSITE" id="PS50977">
    <property type="entry name" value="HTH_TETR_2"/>
    <property type="match status" value="1"/>
</dbReference>
<dbReference type="InterPro" id="IPR001647">
    <property type="entry name" value="HTH_TetR"/>
</dbReference>
<dbReference type="SUPFAM" id="SSF48498">
    <property type="entry name" value="Tetracyclin repressor-like, C-terminal domain"/>
    <property type="match status" value="1"/>
</dbReference>
<dbReference type="EMBL" id="JACICC010000004">
    <property type="protein sequence ID" value="MBB3809730.1"/>
    <property type="molecule type" value="Genomic_DNA"/>
</dbReference>
<dbReference type="PANTHER" id="PTHR30055">
    <property type="entry name" value="HTH-TYPE TRANSCRIPTIONAL REGULATOR RUTR"/>
    <property type="match status" value="1"/>
</dbReference>
<dbReference type="InterPro" id="IPR041678">
    <property type="entry name" value="TetR_C_16"/>
</dbReference>
<dbReference type="GO" id="GO:0000976">
    <property type="term" value="F:transcription cis-regulatory region binding"/>
    <property type="evidence" value="ECO:0007669"/>
    <property type="project" value="TreeGrafter"/>
</dbReference>
<sequence>MRRQIIRSASNDTTRDRILKAAMLRFSTQSYEETGLREIAADVGIDMAYVHRSFGSKEKLFYETVKAACRPDFISTDSAEEQASALAQGILDDRGENEIRPFDILVHSFSSPGAAGVLRKVLADNFIAPLLNQHPGLTEQRAALLAAVLTGIGVMREVIRVEPLQHDKGGEVEDLIARLITGLLKPDDAAACAEGTMHTSEPCYRDCG</sequence>
<dbReference type="PANTHER" id="PTHR30055:SF235">
    <property type="entry name" value="TRANSCRIPTIONAL REGULATORY PROTEIN"/>
    <property type="match status" value="1"/>
</dbReference>
<keyword evidence="1 2" id="KW-0238">DNA-binding</keyword>
<dbReference type="GO" id="GO:0003700">
    <property type="term" value="F:DNA-binding transcription factor activity"/>
    <property type="evidence" value="ECO:0007669"/>
    <property type="project" value="TreeGrafter"/>
</dbReference>
<keyword evidence="5" id="KW-1185">Reference proteome</keyword>
<proteinExistence type="predicted"/>